<name>G8NX82_GRAMM</name>
<keyword evidence="1" id="KW-0472">Membrane</keyword>
<organism evidence="2 3">
    <name type="scientific">Granulicella mallensis (strain ATCC BAA-1857 / DSM 23137 / MP5ACTX8)</name>
    <dbReference type="NCBI Taxonomy" id="682795"/>
    <lineage>
        <taxon>Bacteria</taxon>
        <taxon>Pseudomonadati</taxon>
        <taxon>Acidobacteriota</taxon>
        <taxon>Terriglobia</taxon>
        <taxon>Terriglobales</taxon>
        <taxon>Acidobacteriaceae</taxon>
        <taxon>Granulicella</taxon>
    </lineage>
</organism>
<sequence>MPSDAATAIAYVGAFVGLVGGGVSLFNSWKGVCWKRAELANSYLKDFNNSPELSFAGRCLDWNGGKLILPESLRPYLTDGEQLIDHDRQVFAKALSPNLRFTEMSEDPRIQIYRTSMDSFLSWMSMVASALDRRLFLVEDLQDVGYWVAKIESEVALHPFIVAYGYKENIDRLIRHYRQKPSPYRNWVFPANIGWMQSRAQDKRAGITKQKK</sequence>
<dbReference type="AlphaFoldDB" id="G8NX82"/>
<evidence type="ECO:0000313" key="3">
    <source>
        <dbReference type="Proteomes" id="UP000007113"/>
    </source>
</evidence>
<dbReference type="EMBL" id="CP003130">
    <property type="protein sequence ID" value="AEU36696.1"/>
    <property type="molecule type" value="Genomic_DNA"/>
</dbReference>
<keyword evidence="1" id="KW-1133">Transmembrane helix</keyword>
<dbReference type="RefSeq" id="WP_014265574.1">
    <property type="nucleotide sequence ID" value="NC_016631.1"/>
</dbReference>
<evidence type="ECO:0000313" key="2">
    <source>
        <dbReference type="EMBL" id="AEU36696.1"/>
    </source>
</evidence>
<evidence type="ECO:0000256" key="1">
    <source>
        <dbReference type="SAM" id="Phobius"/>
    </source>
</evidence>
<gene>
    <name evidence="2" type="ordered locus">AciX8_2379</name>
</gene>
<dbReference type="HOGENOM" id="CLU_1298323_0_0_0"/>
<dbReference type="KEGG" id="gma:AciX8_2379"/>
<feature type="transmembrane region" description="Helical" evidence="1">
    <location>
        <begin position="6"/>
        <end position="26"/>
    </location>
</feature>
<keyword evidence="3" id="KW-1185">Reference proteome</keyword>
<dbReference type="OrthoDB" id="9553868at2"/>
<keyword evidence="1" id="KW-0812">Transmembrane</keyword>
<proteinExistence type="predicted"/>
<reference evidence="2 3" key="1">
    <citation type="submission" date="2011-11" db="EMBL/GenBank/DDBJ databases">
        <title>Complete sequence of Granulicella mallensis MP5ACTX8.</title>
        <authorList>
            <consortium name="US DOE Joint Genome Institute"/>
            <person name="Lucas S."/>
            <person name="Copeland A."/>
            <person name="Lapidus A."/>
            <person name="Cheng J.-F."/>
            <person name="Goodwin L."/>
            <person name="Pitluck S."/>
            <person name="Peters L."/>
            <person name="Lu M."/>
            <person name="Detter J.C."/>
            <person name="Han C."/>
            <person name="Tapia R."/>
            <person name="Land M."/>
            <person name="Hauser L."/>
            <person name="Kyrpides N."/>
            <person name="Ivanova N."/>
            <person name="Mikhailova N."/>
            <person name="Pagani I."/>
            <person name="Rawat S."/>
            <person name="Mannisto M."/>
            <person name="Haggblom M."/>
            <person name="Woyke T."/>
        </authorList>
    </citation>
    <scope>NUCLEOTIDE SEQUENCE [LARGE SCALE GENOMIC DNA]</scope>
    <source>
        <strain evidence="3">ATCC BAA-1857 / DSM 23137 / MP5ACTX8</strain>
    </source>
</reference>
<dbReference type="Proteomes" id="UP000007113">
    <property type="component" value="Chromosome"/>
</dbReference>
<accession>G8NX82</accession>
<protein>
    <submittedName>
        <fullName evidence="2">Uncharacterized protein</fullName>
    </submittedName>
</protein>